<keyword evidence="9" id="KW-1185">Reference proteome</keyword>
<dbReference type="GO" id="GO:0005634">
    <property type="term" value="C:nucleus"/>
    <property type="evidence" value="ECO:0007669"/>
    <property type="project" value="UniProtKB-SubCell"/>
</dbReference>
<dbReference type="STRING" id="10228.B3S6L1"/>
<evidence type="ECO:0000256" key="2">
    <source>
        <dbReference type="ARBA" id="ARBA00023125"/>
    </source>
</evidence>
<dbReference type="FunFam" id="1.10.10.60:FF:000004">
    <property type="entry name" value="Meis2 homeobox isoform 2c"/>
    <property type="match status" value="1"/>
</dbReference>
<gene>
    <name evidence="8" type="ORF">TRIADDRAFT_59844</name>
</gene>
<accession>B3S6L1</accession>
<evidence type="ECO:0000313" key="9">
    <source>
        <dbReference type="Proteomes" id="UP000009022"/>
    </source>
</evidence>
<feature type="compositionally biased region" description="Polar residues" evidence="6">
    <location>
        <begin position="224"/>
        <end position="236"/>
    </location>
</feature>
<feature type="region of interest" description="Disordered" evidence="6">
    <location>
        <begin position="1"/>
        <end position="30"/>
    </location>
</feature>
<dbReference type="Proteomes" id="UP000009022">
    <property type="component" value="Unassembled WGS sequence"/>
</dbReference>
<keyword evidence="2 5" id="KW-0238">DNA-binding</keyword>
<feature type="region of interest" description="Disordered" evidence="6">
    <location>
        <begin position="92"/>
        <end position="111"/>
    </location>
</feature>
<dbReference type="InterPro" id="IPR001356">
    <property type="entry name" value="HD"/>
</dbReference>
<dbReference type="Pfam" id="PF05920">
    <property type="entry name" value="Homeobox_KN"/>
    <property type="match status" value="1"/>
</dbReference>
<proteinExistence type="inferred from homology"/>
<feature type="region of interest" description="Disordered" evidence="6">
    <location>
        <begin position="199"/>
        <end position="236"/>
    </location>
</feature>
<dbReference type="HOGENOM" id="CLU_1103987_0_0_1"/>
<evidence type="ECO:0000256" key="1">
    <source>
        <dbReference type="ARBA" id="ARBA00009661"/>
    </source>
</evidence>
<dbReference type="GO" id="GO:0003677">
    <property type="term" value="F:DNA binding"/>
    <property type="evidence" value="ECO:0007669"/>
    <property type="project" value="UniProtKB-UniRule"/>
</dbReference>
<evidence type="ECO:0000256" key="4">
    <source>
        <dbReference type="ARBA" id="ARBA00023242"/>
    </source>
</evidence>
<dbReference type="SUPFAM" id="SSF46689">
    <property type="entry name" value="Homeodomain-like"/>
    <property type="match status" value="1"/>
</dbReference>
<dbReference type="InterPro" id="IPR009057">
    <property type="entry name" value="Homeodomain-like_sf"/>
</dbReference>
<dbReference type="KEGG" id="tad:TRIADDRAFT_59844"/>
<evidence type="ECO:0000313" key="8">
    <source>
        <dbReference type="EMBL" id="EDV21779.1"/>
    </source>
</evidence>
<dbReference type="GeneID" id="6757000"/>
<keyword evidence="3 5" id="KW-0371">Homeobox</keyword>
<feature type="DNA-binding region" description="Homeobox" evidence="5">
    <location>
        <begin position="23"/>
        <end position="85"/>
    </location>
</feature>
<dbReference type="PROSITE" id="PS50071">
    <property type="entry name" value="HOMEOBOX_2"/>
    <property type="match status" value="1"/>
</dbReference>
<keyword evidence="4 5" id="KW-0539">Nucleus</keyword>
<dbReference type="PhylomeDB" id="B3S6L1"/>
<dbReference type="Gene3D" id="1.10.10.60">
    <property type="entry name" value="Homeodomain-like"/>
    <property type="match status" value="1"/>
</dbReference>
<comment type="subcellular location">
    <subcellularLocation>
        <location evidence="5">Nucleus</location>
    </subcellularLocation>
</comment>
<organism evidence="8 9">
    <name type="scientific">Trichoplax adhaerens</name>
    <name type="common">Trichoplax reptans</name>
    <dbReference type="NCBI Taxonomy" id="10228"/>
    <lineage>
        <taxon>Eukaryota</taxon>
        <taxon>Metazoa</taxon>
        <taxon>Placozoa</taxon>
        <taxon>Uniplacotomia</taxon>
        <taxon>Trichoplacea</taxon>
        <taxon>Trichoplacidae</taxon>
        <taxon>Trichoplax</taxon>
    </lineage>
</organism>
<dbReference type="PANTHER" id="PTHR11850">
    <property type="entry name" value="HOMEOBOX PROTEIN TRANSCRIPTION FACTORS"/>
    <property type="match status" value="1"/>
</dbReference>
<dbReference type="CDD" id="cd00086">
    <property type="entry name" value="homeodomain"/>
    <property type="match status" value="1"/>
</dbReference>
<dbReference type="GO" id="GO:0006355">
    <property type="term" value="P:regulation of DNA-templated transcription"/>
    <property type="evidence" value="ECO:0007669"/>
    <property type="project" value="InterPro"/>
</dbReference>
<evidence type="ECO:0000259" key="7">
    <source>
        <dbReference type="PROSITE" id="PS50071"/>
    </source>
</evidence>
<sequence length="252" mass="27642">MEQILRNHANIDDDDDDDKGNKKRKKRGIFPKSATNVMKAWLFQNLGHPYPSEERKRMLAEETSLTILQVNNWFINARRRIVQPMIDASNRTGKPPVIMKSRRRKPSGQCHPSFGAMSAPTSSHVGPNYGIDHLQSPFYDIGSIPSVPFNMGTCGSDPGLNPVVSMSAMPIPHVIRGPTTSTSAGSHSSSLYLQHGQATHHPIMMPPPPPVRGAGGPHHHPFLQGSNQPPSSSTIFQSGDVMTQQILDLHPS</sequence>
<dbReference type="SMART" id="SM00389">
    <property type="entry name" value="HOX"/>
    <property type="match status" value="1"/>
</dbReference>
<evidence type="ECO:0000256" key="3">
    <source>
        <dbReference type="ARBA" id="ARBA00023155"/>
    </source>
</evidence>
<name>B3S6L1_TRIAD</name>
<dbReference type="AlphaFoldDB" id="B3S6L1"/>
<protein>
    <recommendedName>
        <fullName evidence="7">Homeobox domain-containing protein</fullName>
    </recommendedName>
</protein>
<dbReference type="RefSeq" id="XP_002115927.1">
    <property type="nucleotide sequence ID" value="XM_002115891.1"/>
</dbReference>
<feature type="domain" description="Homeobox" evidence="7">
    <location>
        <begin position="21"/>
        <end position="84"/>
    </location>
</feature>
<dbReference type="CTD" id="6757000"/>
<dbReference type="InterPro" id="IPR050224">
    <property type="entry name" value="TALE_homeobox"/>
</dbReference>
<dbReference type="eggNOG" id="KOG0773">
    <property type="taxonomic scope" value="Eukaryota"/>
</dbReference>
<dbReference type="InParanoid" id="B3S6L1"/>
<evidence type="ECO:0000256" key="6">
    <source>
        <dbReference type="SAM" id="MobiDB-lite"/>
    </source>
</evidence>
<evidence type="ECO:0000256" key="5">
    <source>
        <dbReference type="PROSITE-ProRule" id="PRU00108"/>
    </source>
</evidence>
<comment type="similarity">
    <text evidence="1">Belongs to the TALE/MEIS homeobox family.</text>
</comment>
<dbReference type="EMBL" id="DS985252">
    <property type="protein sequence ID" value="EDV21779.1"/>
    <property type="molecule type" value="Genomic_DNA"/>
</dbReference>
<dbReference type="InterPro" id="IPR008422">
    <property type="entry name" value="KN_HD"/>
</dbReference>
<dbReference type="OrthoDB" id="10056939at2759"/>
<reference evidence="8 9" key="1">
    <citation type="journal article" date="2008" name="Nature">
        <title>The Trichoplax genome and the nature of placozoans.</title>
        <authorList>
            <person name="Srivastava M."/>
            <person name="Begovic E."/>
            <person name="Chapman J."/>
            <person name="Putnam N.H."/>
            <person name="Hellsten U."/>
            <person name="Kawashima T."/>
            <person name="Kuo A."/>
            <person name="Mitros T."/>
            <person name="Salamov A."/>
            <person name="Carpenter M.L."/>
            <person name="Signorovitch A.Y."/>
            <person name="Moreno M.A."/>
            <person name="Kamm K."/>
            <person name="Grimwood J."/>
            <person name="Schmutz J."/>
            <person name="Shapiro H."/>
            <person name="Grigoriev I.V."/>
            <person name="Buss L.W."/>
            <person name="Schierwater B."/>
            <person name="Dellaporta S.L."/>
            <person name="Rokhsar D.S."/>
        </authorList>
    </citation>
    <scope>NUCLEOTIDE SEQUENCE [LARGE SCALE GENOMIC DNA]</scope>
    <source>
        <strain evidence="8 9">Grell-BS-1999</strain>
    </source>
</reference>